<dbReference type="Proteomes" id="UP000075243">
    <property type="component" value="Chromosome 7"/>
</dbReference>
<organism evidence="3 4">
    <name type="scientific">Cajanus cajan</name>
    <name type="common">Pigeon pea</name>
    <name type="synonym">Cajanus indicus</name>
    <dbReference type="NCBI Taxonomy" id="3821"/>
    <lineage>
        <taxon>Eukaryota</taxon>
        <taxon>Viridiplantae</taxon>
        <taxon>Streptophyta</taxon>
        <taxon>Embryophyta</taxon>
        <taxon>Tracheophyta</taxon>
        <taxon>Spermatophyta</taxon>
        <taxon>Magnoliopsida</taxon>
        <taxon>eudicotyledons</taxon>
        <taxon>Gunneridae</taxon>
        <taxon>Pentapetalae</taxon>
        <taxon>rosids</taxon>
        <taxon>fabids</taxon>
        <taxon>Fabales</taxon>
        <taxon>Fabaceae</taxon>
        <taxon>Papilionoideae</taxon>
        <taxon>50 kb inversion clade</taxon>
        <taxon>NPAAA clade</taxon>
        <taxon>indigoferoid/millettioid clade</taxon>
        <taxon>Phaseoleae</taxon>
        <taxon>Cajanus</taxon>
    </lineage>
</organism>
<evidence type="ECO:0000259" key="2">
    <source>
        <dbReference type="Pfam" id="PF03101"/>
    </source>
</evidence>
<evidence type="ECO:0000256" key="1">
    <source>
        <dbReference type="SAM" id="MobiDB-lite"/>
    </source>
</evidence>
<dbReference type="AlphaFoldDB" id="A0A151TC01"/>
<dbReference type="InterPro" id="IPR004330">
    <property type="entry name" value="FAR1_DNA_bnd_dom"/>
</dbReference>
<name>A0A151TC01_CAJCA</name>
<accession>A0A151TC01</accession>
<protein>
    <submittedName>
        <fullName evidence="3">Protein FAR1-RELATED SEQUENCE 4</fullName>
    </submittedName>
</protein>
<feature type="region of interest" description="Disordered" evidence="1">
    <location>
        <begin position="283"/>
        <end position="302"/>
    </location>
</feature>
<sequence length="302" mass="35299">MILNSEEELYAFYKKYAYEVGFGIRKISTKTKGEVTYYSLACSKGGKYVCKTSSSKQSLSNKIGCQTKIYVIIASGKCTISSINLEHNHALSPKKSQFQRSHKKMDSYSKRRLELNDVVQAKRYENLQFGEIAKVRQLRLGVRDTETLHNYFIRMQRRNSNFFYIIDMDDEGRLRNKIQEAYSNAIFKLFRDELRGMLFCNFTLLRVDGPIQGVEFDKLCANFYEAALIQEESIYDFFYFMEWIDKTKEKLKDDKGWDSSKKIILPSIDHVIESSEKLLSPLQVRSKGRPPSTRKESKMKKK</sequence>
<evidence type="ECO:0000313" key="3">
    <source>
        <dbReference type="EMBL" id="KYP64556.1"/>
    </source>
</evidence>
<dbReference type="PANTHER" id="PTHR47718:SF13">
    <property type="entry name" value="OS09G0290500 PROTEIN"/>
    <property type="match status" value="1"/>
</dbReference>
<reference evidence="3 4" key="1">
    <citation type="journal article" date="2012" name="Nat. Biotechnol.">
        <title>Draft genome sequence of pigeonpea (Cajanus cajan), an orphan legume crop of resource-poor farmers.</title>
        <authorList>
            <person name="Varshney R.K."/>
            <person name="Chen W."/>
            <person name="Li Y."/>
            <person name="Bharti A.K."/>
            <person name="Saxena R.K."/>
            <person name="Schlueter J.A."/>
            <person name="Donoghue M.T."/>
            <person name="Azam S."/>
            <person name="Fan G."/>
            <person name="Whaley A.M."/>
            <person name="Farmer A.D."/>
            <person name="Sheridan J."/>
            <person name="Iwata A."/>
            <person name="Tuteja R."/>
            <person name="Penmetsa R.V."/>
            <person name="Wu W."/>
            <person name="Upadhyaya H.D."/>
            <person name="Yang S.P."/>
            <person name="Shah T."/>
            <person name="Saxena K.B."/>
            <person name="Michael T."/>
            <person name="McCombie W.R."/>
            <person name="Yang B."/>
            <person name="Zhang G."/>
            <person name="Yang H."/>
            <person name="Wang J."/>
            <person name="Spillane C."/>
            <person name="Cook D.R."/>
            <person name="May G.D."/>
            <person name="Xu X."/>
            <person name="Jackson S.A."/>
        </authorList>
    </citation>
    <scope>NUCLEOTIDE SEQUENCE [LARGE SCALE GENOMIC DNA]</scope>
    <source>
        <strain evidence="4">cv. Asha</strain>
    </source>
</reference>
<keyword evidence="4" id="KW-1185">Reference proteome</keyword>
<feature type="domain" description="FAR1" evidence="2">
    <location>
        <begin position="12"/>
        <end position="92"/>
    </location>
</feature>
<dbReference type="Pfam" id="PF03101">
    <property type="entry name" value="FAR1"/>
    <property type="match status" value="1"/>
</dbReference>
<dbReference type="Gramene" id="C.cajan_18613.t">
    <property type="protein sequence ID" value="C.cajan_18613.t"/>
    <property type="gene ID" value="C.cajan_18613"/>
</dbReference>
<dbReference type="EMBL" id="CM003609">
    <property type="protein sequence ID" value="KYP64556.1"/>
    <property type="molecule type" value="Genomic_DNA"/>
</dbReference>
<dbReference type="STRING" id="3821.A0A151TC01"/>
<proteinExistence type="predicted"/>
<evidence type="ECO:0000313" key="4">
    <source>
        <dbReference type="Proteomes" id="UP000075243"/>
    </source>
</evidence>
<dbReference type="PANTHER" id="PTHR47718">
    <property type="entry name" value="OS01G0519700 PROTEIN"/>
    <property type="match status" value="1"/>
</dbReference>
<gene>
    <name evidence="3" type="ORF">KK1_019156</name>
</gene>